<reference evidence="2" key="1">
    <citation type="journal article" date="2023" name="Mol. Ecol. Resour.">
        <title>Chromosome-level genome assembly of a triploid poplar Populus alba 'Berolinensis'.</title>
        <authorList>
            <person name="Chen S."/>
            <person name="Yu Y."/>
            <person name="Wang X."/>
            <person name="Wang S."/>
            <person name="Zhang T."/>
            <person name="Zhou Y."/>
            <person name="He R."/>
            <person name="Meng N."/>
            <person name="Wang Y."/>
            <person name="Liu W."/>
            <person name="Liu Z."/>
            <person name="Liu J."/>
            <person name="Guo Q."/>
            <person name="Huang H."/>
            <person name="Sederoff R.R."/>
            <person name="Wang G."/>
            <person name="Qu G."/>
            <person name="Chen S."/>
        </authorList>
    </citation>
    <scope>NUCLEOTIDE SEQUENCE</scope>
    <source>
        <strain evidence="2">SC-2020</strain>
    </source>
</reference>
<evidence type="ECO:0008006" key="4">
    <source>
        <dbReference type="Google" id="ProtNLM"/>
    </source>
</evidence>
<protein>
    <recommendedName>
        <fullName evidence="4">Transmembrane protein</fullName>
    </recommendedName>
</protein>
<feature type="transmembrane region" description="Helical" evidence="1">
    <location>
        <begin position="108"/>
        <end position="127"/>
    </location>
</feature>
<dbReference type="AlphaFoldDB" id="A0AAD6W072"/>
<evidence type="ECO:0000313" key="2">
    <source>
        <dbReference type="EMBL" id="KAJ6994350.1"/>
    </source>
</evidence>
<sequence length="128" mass="13995">MAVWKGCSTNTAPSPLFQLSFRSPLWFLCVFAFSLLFFSVLVPPSILGAVAAEDGALKLLLLEATKTVVTLVVTLVYCSPWFSFCVSSAQDINDGDEDVRCCQLNGRLPPLCFFVCFSALYSVALRLP</sequence>
<keyword evidence="1" id="KW-0472">Membrane</keyword>
<keyword evidence="3" id="KW-1185">Reference proteome</keyword>
<evidence type="ECO:0000256" key="1">
    <source>
        <dbReference type="SAM" id="Phobius"/>
    </source>
</evidence>
<dbReference type="Proteomes" id="UP001164929">
    <property type="component" value="Chromosome 6"/>
</dbReference>
<feature type="transmembrane region" description="Helical" evidence="1">
    <location>
        <begin position="67"/>
        <end position="87"/>
    </location>
</feature>
<accession>A0AAD6W072</accession>
<keyword evidence="1" id="KW-1133">Transmembrane helix</keyword>
<proteinExistence type="predicted"/>
<organism evidence="2 3">
    <name type="scientific">Populus alba x Populus x berolinensis</name>
    <dbReference type="NCBI Taxonomy" id="444605"/>
    <lineage>
        <taxon>Eukaryota</taxon>
        <taxon>Viridiplantae</taxon>
        <taxon>Streptophyta</taxon>
        <taxon>Embryophyta</taxon>
        <taxon>Tracheophyta</taxon>
        <taxon>Spermatophyta</taxon>
        <taxon>Magnoliopsida</taxon>
        <taxon>eudicotyledons</taxon>
        <taxon>Gunneridae</taxon>
        <taxon>Pentapetalae</taxon>
        <taxon>rosids</taxon>
        <taxon>fabids</taxon>
        <taxon>Malpighiales</taxon>
        <taxon>Salicaceae</taxon>
        <taxon>Saliceae</taxon>
        <taxon>Populus</taxon>
    </lineage>
</organism>
<feature type="transmembrane region" description="Helical" evidence="1">
    <location>
        <begin position="25"/>
        <end position="47"/>
    </location>
</feature>
<evidence type="ECO:0000313" key="3">
    <source>
        <dbReference type="Proteomes" id="UP001164929"/>
    </source>
</evidence>
<dbReference type="EMBL" id="JAQIZT010000006">
    <property type="protein sequence ID" value="KAJ6994350.1"/>
    <property type="molecule type" value="Genomic_DNA"/>
</dbReference>
<name>A0AAD6W072_9ROSI</name>
<gene>
    <name evidence="2" type="ORF">NC653_017239</name>
</gene>
<comment type="caution">
    <text evidence="2">The sequence shown here is derived from an EMBL/GenBank/DDBJ whole genome shotgun (WGS) entry which is preliminary data.</text>
</comment>
<keyword evidence="1" id="KW-0812">Transmembrane</keyword>